<dbReference type="InterPro" id="IPR004929">
    <property type="entry name" value="I-spanin"/>
</dbReference>
<organism evidence="2 3">
    <name type="scientific">Crenobacter caeni</name>
    <dbReference type="NCBI Taxonomy" id="2705474"/>
    <lineage>
        <taxon>Bacteria</taxon>
        <taxon>Pseudomonadati</taxon>
        <taxon>Pseudomonadota</taxon>
        <taxon>Betaproteobacteria</taxon>
        <taxon>Neisseriales</taxon>
        <taxon>Neisseriaceae</taxon>
        <taxon>Crenobacter</taxon>
    </lineage>
</organism>
<keyword evidence="3" id="KW-1185">Reference proteome</keyword>
<evidence type="ECO:0000313" key="2">
    <source>
        <dbReference type="EMBL" id="NDV11692.1"/>
    </source>
</evidence>
<comment type="caution">
    <text evidence="2">The sequence shown here is derived from an EMBL/GenBank/DDBJ whole genome shotgun (WGS) entry which is preliminary data.</text>
</comment>
<proteinExistence type="predicted"/>
<evidence type="ECO:0000313" key="3">
    <source>
        <dbReference type="Proteomes" id="UP000482578"/>
    </source>
</evidence>
<dbReference type="GO" id="GO:0044659">
    <property type="term" value="P:viral release from host cell by cytolysis"/>
    <property type="evidence" value="ECO:0007669"/>
    <property type="project" value="InterPro"/>
</dbReference>
<sequence>MPLLINIVVAALIALAAYADGYRSGAARTRADWTDERAKLEQAHADALADALSKTQAREQALAEVDKKLMEERADAQTEINRLRADLRAGTRRLSVAFAAAGSVPGAAASPGSGDAAARAELHPAAADDLVGLAADADDVTRQLAACQAVIAADRSTE</sequence>
<feature type="coiled-coil region" evidence="1">
    <location>
        <begin position="66"/>
        <end position="93"/>
    </location>
</feature>
<dbReference type="Pfam" id="PF03245">
    <property type="entry name" value="Phage_lysis"/>
    <property type="match status" value="1"/>
</dbReference>
<dbReference type="RefSeq" id="WP_163314962.1">
    <property type="nucleotide sequence ID" value="NZ_JAAGAA010000002.1"/>
</dbReference>
<name>A0A6B2KN84_9NEIS</name>
<reference evidence="2 3" key="1">
    <citation type="submission" date="2020-02" db="EMBL/GenBank/DDBJ databases">
        <authorList>
            <person name="Yang Z."/>
        </authorList>
    </citation>
    <scope>NUCLEOTIDE SEQUENCE [LARGE SCALE GENOMIC DNA]</scope>
    <source>
        <strain evidence="2 3">HX-7-9</strain>
    </source>
</reference>
<dbReference type="EMBL" id="JAAGAA010000002">
    <property type="protein sequence ID" value="NDV11692.1"/>
    <property type="molecule type" value="Genomic_DNA"/>
</dbReference>
<protein>
    <submittedName>
        <fullName evidence="2">Lysozyme</fullName>
    </submittedName>
</protein>
<evidence type="ECO:0000256" key="1">
    <source>
        <dbReference type="SAM" id="Coils"/>
    </source>
</evidence>
<dbReference type="Proteomes" id="UP000482578">
    <property type="component" value="Unassembled WGS sequence"/>
</dbReference>
<accession>A0A6B2KN84</accession>
<gene>
    <name evidence="2" type="ORF">GZH52_02620</name>
</gene>
<dbReference type="AlphaFoldDB" id="A0A6B2KN84"/>
<keyword evidence="1" id="KW-0175">Coiled coil</keyword>